<accession>A0A0G3ECQ6</accession>
<dbReference type="InterPro" id="IPR018392">
    <property type="entry name" value="LysM"/>
</dbReference>
<dbReference type="GO" id="GO:0008360">
    <property type="term" value="P:regulation of cell shape"/>
    <property type="evidence" value="ECO:0007669"/>
    <property type="project" value="UniProtKB-UniRule"/>
</dbReference>
<evidence type="ECO:0000256" key="8">
    <source>
        <dbReference type="ARBA" id="ARBA00023316"/>
    </source>
</evidence>
<dbReference type="GO" id="GO:0005576">
    <property type="term" value="C:extracellular region"/>
    <property type="evidence" value="ECO:0007669"/>
    <property type="project" value="TreeGrafter"/>
</dbReference>
<feature type="domain" description="L,D-TPase catalytic" evidence="13">
    <location>
        <begin position="207"/>
        <end position="333"/>
    </location>
</feature>
<dbReference type="Gene3D" id="3.10.350.10">
    <property type="entry name" value="LysM domain"/>
    <property type="match status" value="1"/>
</dbReference>
<dbReference type="Pfam" id="PF01476">
    <property type="entry name" value="LysM"/>
    <property type="match status" value="1"/>
</dbReference>
<evidence type="ECO:0000259" key="13">
    <source>
        <dbReference type="PROSITE" id="PS52029"/>
    </source>
</evidence>
<feature type="active site" description="Proton donor/acceptor" evidence="9">
    <location>
        <position position="293"/>
    </location>
</feature>
<dbReference type="UniPathway" id="UPA00219"/>
<dbReference type="InterPro" id="IPR005490">
    <property type="entry name" value="LD_TPept_cat_dom"/>
</dbReference>
<dbReference type="PROSITE" id="PS51782">
    <property type="entry name" value="LYSM"/>
    <property type="match status" value="1"/>
</dbReference>
<dbReference type="EMBL" id="CP010904">
    <property type="protein sequence ID" value="AKJ64286.1"/>
    <property type="molecule type" value="Genomic_DNA"/>
</dbReference>
<dbReference type="KEGG" id="vbl:L21SP4_01027"/>
<dbReference type="GO" id="GO:0071555">
    <property type="term" value="P:cell wall organization"/>
    <property type="evidence" value="ECO:0007669"/>
    <property type="project" value="UniProtKB-UniRule"/>
</dbReference>
<sequence length="334" mass="37361">MTDIYVRRFNSAPRGRRWFPWIIILILAGVAAGWWFMRSREAVSADPGPAPAAPASTEEGSAAPEPAEPSAAKSAPEKSGRETPPSPSPAVEAPDPAAMEVFREAMELVRGNRLRAARDKLYGLLERDLAERLASSTKNLLGQVNSALAFSPRDMREKSEYIVKSGDNLWELARRFDTTVAYLQESNDLENDALRPGMRLRYLDGTFRVDVDKSRFILDLYLNERFFKRYRVAIGKHDRTPEGTFKVGDPVVHPDWYSPDGLIPYGHPDNILGTHWLPLISKDRPELKGYGIHGTRDPASIGSEASAGCVRMMNKDIREVYMLVTRGTPVVIHE</sequence>
<evidence type="ECO:0000256" key="7">
    <source>
        <dbReference type="ARBA" id="ARBA00022984"/>
    </source>
</evidence>
<dbReference type="GO" id="GO:0018104">
    <property type="term" value="P:peptidoglycan-protein cross-linking"/>
    <property type="evidence" value="ECO:0007669"/>
    <property type="project" value="TreeGrafter"/>
</dbReference>
<evidence type="ECO:0000256" key="2">
    <source>
        <dbReference type="ARBA" id="ARBA00005992"/>
    </source>
</evidence>
<keyword evidence="11" id="KW-0472">Membrane</keyword>
<dbReference type="GO" id="GO:0016757">
    <property type="term" value="F:glycosyltransferase activity"/>
    <property type="evidence" value="ECO:0007669"/>
    <property type="project" value="UniProtKB-KW"/>
</dbReference>
<evidence type="ECO:0000313" key="15">
    <source>
        <dbReference type="Proteomes" id="UP000035268"/>
    </source>
</evidence>
<evidence type="ECO:0000259" key="12">
    <source>
        <dbReference type="PROSITE" id="PS51782"/>
    </source>
</evidence>
<feature type="active site" description="Nucleophile" evidence="9">
    <location>
        <position position="309"/>
    </location>
</feature>
<dbReference type="CDD" id="cd16913">
    <property type="entry name" value="YkuD_like"/>
    <property type="match status" value="1"/>
</dbReference>
<keyword evidence="8 9" id="KW-0961">Cell wall biogenesis/degradation</keyword>
<name>A0A0G3ECQ6_9BACT</name>
<dbReference type="SUPFAM" id="SSF141523">
    <property type="entry name" value="L,D-transpeptidase catalytic domain-like"/>
    <property type="match status" value="1"/>
</dbReference>
<keyword evidence="11" id="KW-0812">Transmembrane</keyword>
<dbReference type="AlphaFoldDB" id="A0A0G3ECQ6"/>
<evidence type="ECO:0000256" key="1">
    <source>
        <dbReference type="ARBA" id="ARBA00004752"/>
    </source>
</evidence>
<reference evidence="15" key="1">
    <citation type="submission" date="2015-02" db="EMBL/GenBank/DDBJ databases">
        <title>Description and complete genome sequence of the first cultured representative of the subdivision 5 of the Verrucomicrobia phylum.</title>
        <authorList>
            <person name="Spring S."/>
            <person name="Bunk B."/>
            <person name="Sproer C."/>
            <person name="Klenk H.-P."/>
        </authorList>
    </citation>
    <scope>NUCLEOTIDE SEQUENCE [LARGE SCALE GENOMIC DNA]</scope>
    <source>
        <strain evidence="15">L21-Fru-AB</strain>
    </source>
</reference>
<proteinExistence type="inferred from homology"/>
<dbReference type="InterPro" id="IPR050979">
    <property type="entry name" value="LD-transpeptidase"/>
</dbReference>
<comment type="similarity">
    <text evidence="2">Belongs to the YkuD family.</text>
</comment>
<keyword evidence="4 14" id="KW-0808">Transferase</keyword>
<dbReference type="SMART" id="SM00257">
    <property type="entry name" value="LysM"/>
    <property type="match status" value="1"/>
</dbReference>
<keyword evidence="5" id="KW-0378">Hydrolase</keyword>
<keyword evidence="7 9" id="KW-0573">Peptidoglycan synthesis</keyword>
<gene>
    <name evidence="14" type="primary">ykuD</name>
    <name evidence="14" type="ORF">L21SP4_01027</name>
</gene>
<evidence type="ECO:0000256" key="4">
    <source>
        <dbReference type="ARBA" id="ARBA00022679"/>
    </source>
</evidence>
<dbReference type="CDD" id="cd00118">
    <property type="entry name" value="LysM"/>
    <property type="match status" value="1"/>
</dbReference>
<keyword evidence="3" id="KW-0328">Glycosyltransferase</keyword>
<dbReference type="OrthoDB" id="9787225at2"/>
<keyword evidence="11" id="KW-1133">Transmembrane helix</keyword>
<dbReference type="STRING" id="1307763.L21SP4_01027"/>
<keyword evidence="6 9" id="KW-0133">Cell shape</keyword>
<dbReference type="RefSeq" id="WP_052881639.1">
    <property type="nucleotide sequence ID" value="NZ_CP010904.1"/>
</dbReference>
<dbReference type="PANTHER" id="PTHR30582">
    <property type="entry name" value="L,D-TRANSPEPTIDASE"/>
    <property type="match status" value="1"/>
</dbReference>
<dbReference type="EC" id="2.-.-.-" evidence="14"/>
<protein>
    <submittedName>
        <fullName evidence="14">L,D-transpeptidase YkuD</fullName>
        <ecNumber evidence="14">2.-.-.-</ecNumber>
    </submittedName>
</protein>
<reference evidence="14 15" key="2">
    <citation type="journal article" date="2016" name="ISME J.">
        <title>Characterization of the first cultured representative of Verrucomicrobia subdivision 5 indicates the proposal of a novel phylum.</title>
        <authorList>
            <person name="Spring S."/>
            <person name="Bunk B."/>
            <person name="Sproer C."/>
            <person name="Schumann P."/>
            <person name="Rohde M."/>
            <person name="Tindall B.J."/>
            <person name="Klenk H.P."/>
        </authorList>
    </citation>
    <scope>NUCLEOTIDE SEQUENCE [LARGE SCALE GENOMIC DNA]</scope>
    <source>
        <strain evidence="14 15">L21-Fru-AB</strain>
    </source>
</reference>
<dbReference type="InterPro" id="IPR038063">
    <property type="entry name" value="Transpep_catalytic_dom"/>
</dbReference>
<evidence type="ECO:0000256" key="9">
    <source>
        <dbReference type="PROSITE-ProRule" id="PRU01373"/>
    </source>
</evidence>
<evidence type="ECO:0000313" key="14">
    <source>
        <dbReference type="EMBL" id="AKJ64286.1"/>
    </source>
</evidence>
<dbReference type="Gene3D" id="2.40.440.10">
    <property type="entry name" value="L,D-transpeptidase catalytic domain-like"/>
    <property type="match status" value="1"/>
</dbReference>
<feature type="region of interest" description="Disordered" evidence="10">
    <location>
        <begin position="45"/>
        <end position="94"/>
    </location>
</feature>
<feature type="transmembrane region" description="Helical" evidence="11">
    <location>
        <begin position="18"/>
        <end position="37"/>
    </location>
</feature>
<dbReference type="PROSITE" id="PS52029">
    <property type="entry name" value="LD_TPASE"/>
    <property type="match status" value="1"/>
</dbReference>
<feature type="domain" description="LysM" evidence="12">
    <location>
        <begin position="159"/>
        <end position="202"/>
    </location>
</feature>
<evidence type="ECO:0000256" key="3">
    <source>
        <dbReference type="ARBA" id="ARBA00022676"/>
    </source>
</evidence>
<comment type="pathway">
    <text evidence="1 9">Cell wall biogenesis; peptidoglycan biosynthesis.</text>
</comment>
<dbReference type="InterPro" id="IPR036779">
    <property type="entry name" value="LysM_dom_sf"/>
</dbReference>
<dbReference type="SUPFAM" id="SSF54106">
    <property type="entry name" value="LysM domain"/>
    <property type="match status" value="1"/>
</dbReference>
<keyword evidence="15" id="KW-1185">Reference proteome</keyword>
<evidence type="ECO:0000256" key="11">
    <source>
        <dbReference type="SAM" id="Phobius"/>
    </source>
</evidence>
<evidence type="ECO:0000256" key="6">
    <source>
        <dbReference type="ARBA" id="ARBA00022960"/>
    </source>
</evidence>
<evidence type="ECO:0000256" key="10">
    <source>
        <dbReference type="SAM" id="MobiDB-lite"/>
    </source>
</evidence>
<evidence type="ECO:0000256" key="5">
    <source>
        <dbReference type="ARBA" id="ARBA00022801"/>
    </source>
</evidence>
<dbReference type="PANTHER" id="PTHR30582:SF24">
    <property type="entry name" value="L,D-TRANSPEPTIDASE ERFK_SRFK-RELATED"/>
    <property type="match status" value="1"/>
</dbReference>
<dbReference type="Proteomes" id="UP000035268">
    <property type="component" value="Chromosome"/>
</dbReference>
<organism evidence="14 15">
    <name type="scientific">Kiritimatiella glycovorans</name>
    <dbReference type="NCBI Taxonomy" id="1307763"/>
    <lineage>
        <taxon>Bacteria</taxon>
        <taxon>Pseudomonadati</taxon>
        <taxon>Kiritimatiellota</taxon>
        <taxon>Kiritimatiellia</taxon>
        <taxon>Kiritimatiellales</taxon>
        <taxon>Kiritimatiellaceae</taxon>
        <taxon>Kiritimatiella</taxon>
    </lineage>
</organism>
<feature type="compositionally biased region" description="Low complexity" evidence="10">
    <location>
        <begin position="53"/>
        <end position="74"/>
    </location>
</feature>
<dbReference type="GO" id="GO:0071972">
    <property type="term" value="F:peptidoglycan L,D-transpeptidase activity"/>
    <property type="evidence" value="ECO:0007669"/>
    <property type="project" value="TreeGrafter"/>
</dbReference>
<dbReference type="Pfam" id="PF03734">
    <property type="entry name" value="YkuD"/>
    <property type="match status" value="1"/>
</dbReference>